<dbReference type="Proteomes" id="UP001160148">
    <property type="component" value="Unassembled WGS sequence"/>
</dbReference>
<comment type="caution">
    <text evidence="1">The sequence shown here is derived from an EMBL/GenBank/DDBJ whole genome shotgun (WGS) entry which is preliminary data.</text>
</comment>
<proteinExistence type="predicted"/>
<gene>
    <name evidence="1" type="ORF">MEUPH1_LOCUS6394</name>
</gene>
<sequence>MSQNEERGVCRRTVCPSPSKVGESTKLLSLCSVGAGGWKERLLAVHRNCLFYGLETSTMSCAGCDHSS</sequence>
<keyword evidence="2" id="KW-1185">Reference proteome</keyword>
<organism evidence="1 2">
    <name type="scientific">Macrosiphum euphorbiae</name>
    <name type="common">potato aphid</name>
    <dbReference type="NCBI Taxonomy" id="13131"/>
    <lineage>
        <taxon>Eukaryota</taxon>
        <taxon>Metazoa</taxon>
        <taxon>Ecdysozoa</taxon>
        <taxon>Arthropoda</taxon>
        <taxon>Hexapoda</taxon>
        <taxon>Insecta</taxon>
        <taxon>Pterygota</taxon>
        <taxon>Neoptera</taxon>
        <taxon>Paraneoptera</taxon>
        <taxon>Hemiptera</taxon>
        <taxon>Sternorrhyncha</taxon>
        <taxon>Aphidomorpha</taxon>
        <taxon>Aphidoidea</taxon>
        <taxon>Aphididae</taxon>
        <taxon>Macrosiphini</taxon>
        <taxon>Macrosiphum</taxon>
    </lineage>
</organism>
<dbReference type="AlphaFoldDB" id="A0AAV0W244"/>
<evidence type="ECO:0000313" key="1">
    <source>
        <dbReference type="EMBL" id="CAI6349877.1"/>
    </source>
</evidence>
<protein>
    <submittedName>
        <fullName evidence="1">Uncharacterized protein</fullName>
    </submittedName>
</protein>
<dbReference type="EMBL" id="CARXXK010000001">
    <property type="protein sequence ID" value="CAI6349877.1"/>
    <property type="molecule type" value="Genomic_DNA"/>
</dbReference>
<reference evidence="1 2" key="1">
    <citation type="submission" date="2023-01" db="EMBL/GenBank/DDBJ databases">
        <authorList>
            <person name="Whitehead M."/>
        </authorList>
    </citation>
    <scope>NUCLEOTIDE SEQUENCE [LARGE SCALE GENOMIC DNA]</scope>
</reference>
<accession>A0AAV0W244</accession>
<name>A0AAV0W244_9HEMI</name>
<evidence type="ECO:0000313" key="2">
    <source>
        <dbReference type="Proteomes" id="UP001160148"/>
    </source>
</evidence>